<dbReference type="InterPro" id="IPR006477">
    <property type="entry name" value="Yir_bir_cir"/>
</dbReference>
<keyword evidence="1" id="KW-0472">Membrane</keyword>
<dbReference type="EMBL" id="KL446955">
    <property type="protein sequence ID" value="KEG00581.1"/>
    <property type="molecule type" value="Genomic_DNA"/>
</dbReference>
<dbReference type="Pfam" id="PF06022">
    <property type="entry name" value="Cir_Bir_Yir"/>
    <property type="match status" value="2"/>
</dbReference>
<dbReference type="NCBIfam" id="TIGR01590">
    <property type="entry name" value="yir-bir-cir_Pla"/>
    <property type="match status" value="2"/>
</dbReference>
<keyword evidence="1" id="KW-0812">Transmembrane</keyword>
<evidence type="ECO:0000256" key="1">
    <source>
        <dbReference type="SAM" id="Phobius"/>
    </source>
</evidence>
<feature type="transmembrane region" description="Helical" evidence="1">
    <location>
        <begin position="534"/>
        <end position="555"/>
    </location>
</feature>
<accession>A0A081IA73</accession>
<sequence>MANPSYDIEGVCEGIKKIDDCLPIGISTGSVCYNGDILTDHCPKKTESAMKQCDTNKDTISAGLIWLLITFENLCDPSSFVSEMGQYGEYAILWLSYKIQQYENIETTTLKDFYTNHIETNSHYNDKINYSDETYKTFINKKINSMNMSIKEISNFYEALKILCKMYNEIEDVTKNCEKYSKDAKDFVNKFKNLNNDSSNTEGSSHRALLSTLSNDYDNLKNNYGKNKSCNFPDLPAIKTPQLSAQSSGKYSVQNMGQPSYSIEEMCKFFETIWKDFPDTLGNDGNYNFDRDKICETYCGTNCYNYCEDDNDKIMTGFVSLFKKLHEFNLIQNDEQSNMNIGEYIIIWLIYMLKLKDSNTIMDLNETYDNYVNQNGGHSLVSGYSEDYSSIINNLINNTKYLMNLNKDTISKFYNLLKLLCSMYNDININPADCTQHYKKAKTFGDEYQKLLNSNDTNDSSHTTLLSSLSTDYDNFKSYCNEKCNGSSIPSLPTTKTTQVSVETSTPSHVQNNPHLSLQGSEVTSSSSSIASKLIPALLIFAIPIFLGIAYKYSLFGFDKQLQRQYLREKIKKITKKMNNYI</sequence>
<dbReference type="Proteomes" id="UP000030681">
    <property type="component" value="Unassembled WGS sequence"/>
</dbReference>
<name>A0A081IA73_PLAVN</name>
<organism evidence="2 3">
    <name type="scientific">Plasmodium vinckei vinckei</name>
    <dbReference type="NCBI Taxonomy" id="54757"/>
    <lineage>
        <taxon>Eukaryota</taxon>
        <taxon>Sar</taxon>
        <taxon>Alveolata</taxon>
        <taxon>Apicomplexa</taxon>
        <taxon>Aconoidasida</taxon>
        <taxon>Haemosporida</taxon>
        <taxon>Plasmodiidae</taxon>
        <taxon>Plasmodium</taxon>
        <taxon>Plasmodium (Vinckeia)</taxon>
    </lineage>
</organism>
<evidence type="ECO:0000313" key="2">
    <source>
        <dbReference type="EMBL" id="KEG00581.1"/>
    </source>
</evidence>
<keyword evidence="1" id="KW-1133">Transmembrane helix</keyword>
<evidence type="ECO:0000313" key="3">
    <source>
        <dbReference type="Proteomes" id="UP000030681"/>
    </source>
</evidence>
<protein>
    <recommendedName>
        <fullName evidence="4">PIR protein CIR protein</fullName>
    </recommendedName>
</protein>
<evidence type="ECO:0008006" key="4">
    <source>
        <dbReference type="Google" id="ProtNLM"/>
    </source>
</evidence>
<proteinExistence type="predicted"/>
<reference evidence="2 3" key="1">
    <citation type="submission" date="2013-02" db="EMBL/GenBank/DDBJ databases">
        <title>The Genome Sequence of Plasmodium vinckei vinckei.</title>
        <authorList>
            <consortium name="The Broad Institute Genome Sequencing Platform"/>
            <consortium name="The Broad Institute Genome Sequencing Center for Infectious Disease"/>
            <person name="Neafsey D."/>
            <person name="Cheeseman I."/>
            <person name="Volkman S."/>
            <person name="Adams J."/>
            <person name="Walker B."/>
            <person name="Young S.K."/>
            <person name="Zeng Q."/>
            <person name="Gargeya S."/>
            <person name="Fitzgerald M."/>
            <person name="Haas B."/>
            <person name="Abouelleil A."/>
            <person name="Alvarado L."/>
            <person name="Arachchi H.M."/>
            <person name="Berlin A.M."/>
            <person name="Chapman S.B."/>
            <person name="Dewar J."/>
            <person name="Goldberg J."/>
            <person name="Griggs A."/>
            <person name="Gujja S."/>
            <person name="Hansen M."/>
            <person name="Howarth C."/>
            <person name="Imamovic A."/>
            <person name="Larimer J."/>
            <person name="McCowan C."/>
            <person name="Murphy C."/>
            <person name="Neiman D."/>
            <person name="Pearson M."/>
            <person name="Priest M."/>
            <person name="Roberts A."/>
            <person name="Saif S."/>
            <person name="Shea T."/>
            <person name="Sisk P."/>
            <person name="Sykes S."/>
            <person name="Wortman J."/>
            <person name="Nusbaum C."/>
            <person name="Birren B."/>
        </authorList>
    </citation>
    <scope>NUCLEOTIDE SEQUENCE [LARGE SCALE GENOMIC DNA]</scope>
    <source>
        <strain evidence="3">vinckei</strain>
    </source>
</reference>
<dbReference type="AlphaFoldDB" id="A0A081IA73"/>
<gene>
    <name evidence="2" type="ORF">YYE_04410</name>
</gene>